<dbReference type="OrthoDB" id="9808614at2"/>
<dbReference type="RefSeq" id="WP_057737600.1">
    <property type="nucleotide sequence ID" value="NZ_AZEG01000016.1"/>
</dbReference>
<dbReference type="PANTHER" id="PTHR37299:SF4">
    <property type="entry name" value="TRANSCRIPTIONAL REGULATOR"/>
    <property type="match status" value="1"/>
</dbReference>
<dbReference type="InterPro" id="IPR007492">
    <property type="entry name" value="LytTR_DNA-bd_dom"/>
</dbReference>
<gene>
    <name evidence="2" type="ORF">FD20_GL000661</name>
</gene>
<dbReference type="AlphaFoldDB" id="A0A0R1Q436"/>
<dbReference type="Proteomes" id="UP000051155">
    <property type="component" value="Unassembled WGS sequence"/>
</dbReference>
<dbReference type="Pfam" id="PF04397">
    <property type="entry name" value="LytTR"/>
    <property type="match status" value="1"/>
</dbReference>
<evidence type="ECO:0000313" key="2">
    <source>
        <dbReference type="EMBL" id="KRL37061.1"/>
    </source>
</evidence>
<evidence type="ECO:0000259" key="1">
    <source>
        <dbReference type="PROSITE" id="PS50930"/>
    </source>
</evidence>
<comment type="caution">
    <text evidence="2">The sequence shown here is derived from an EMBL/GenBank/DDBJ whole genome shotgun (WGS) entry which is preliminary data.</text>
</comment>
<dbReference type="GO" id="GO:0003677">
    <property type="term" value="F:DNA binding"/>
    <property type="evidence" value="ECO:0007669"/>
    <property type="project" value="InterPro"/>
</dbReference>
<proteinExistence type="predicted"/>
<dbReference type="Gene3D" id="2.40.50.1020">
    <property type="entry name" value="LytTr DNA-binding domain"/>
    <property type="match status" value="1"/>
</dbReference>
<feature type="domain" description="HTH LytTR-type" evidence="1">
    <location>
        <begin position="43"/>
        <end position="146"/>
    </location>
</feature>
<dbReference type="PANTHER" id="PTHR37299">
    <property type="entry name" value="TRANSCRIPTIONAL REGULATOR-RELATED"/>
    <property type="match status" value="1"/>
</dbReference>
<dbReference type="SMART" id="SM00850">
    <property type="entry name" value="LytTR"/>
    <property type="match status" value="1"/>
</dbReference>
<sequence length="151" mass="18131">MKITIDIDGNLKETEVVIHAPKYSEEIVQLNEMLQAKQKKNSLLFYKKATEYYLDVDDILFFETNARQIHAYTEDDVYVVRYRLYELEDILPDEFMRVSKSAILNINKIFALTHSVSNNLIQFQNSHRQIYVSRKYYKLLRKRLEEKEKDL</sequence>
<evidence type="ECO:0000313" key="3">
    <source>
        <dbReference type="Proteomes" id="UP000051155"/>
    </source>
</evidence>
<dbReference type="EMBL" id="AZEG01000016">
    <property type="protein sequence ID" value="KRL37061.1"/>
    <property type="molecule type" value="Genomic_DNA"/>
</dbReference>
<dbReference type="PROSITE" id="PS50930">
    <property type="entry name" value="HTH_LYTTR"/>
    <property type="match status" value="1"/>
</dbReference>
<keyword evidence="3" id="KW-1185">Reference proteome</keyword>
<protein>
    <submittedName>
        <fullName evidence="2">Response regulator</fullName>
    </submittedName>
</protein>
<dbReference type="GO" id="GO:0000156">
    <property type="term" value="F:phosphorelay response regulator activity"/>
    <property type="evidence" value="ECO:0007669"/>
    <property type="project" value="InterPro"/>
</dbReference>
<dbReference type="InterPro" id="IPR046947">
    <property type="entry name" value="LytR-like"/>
</dbReference>
<dbReference type="STRING" id="1423812.FD20_GL000661"/>
<reference evidence="2 3" key="1">
    <citation type="journal article" date="2015" name="Genome Announc.">
        <title>Expanding the biotechnology potential of lactobacilli through comparative genomics of 213 strains and associated genera.</title>
        <authorList>
            <person name="Sun Z."/>
            <person name="Harris H.M."/>
            <person name="McCann A."/>
            <person name="Guo C."/>
            <person name="Argimon S."/>
            <person name="Zhang W."/>
            <person name="Yang X."/>
            <person name="Jeffery I.B."/>
            <person name="Cooney J.C."/>
            <person name="Kagawa T.F."/>
            <person name="Liu W."/>
            <person name="Song Y."/>
            <person name="Salvetti E."/>
            <person name="Wrobel A."/>
            <person name="Rasinkangas P."/>
            <person name="Parkhill J."/>
            <person name="Rea M.C."/>
            <person name="O'Sullivan O."/>
            <person name="Ritari J."/>
            <person name="Douillard F.P."/>
            <person name="Paul Ross R."/>
            <person name="Yang R."/>
            <person name="Briner A.E."/>
            <person name="Felis G.E."/>
            <person name="de Vos W.M."/>
            <person name="Barrangou R."/>
            <person name="Klaenhammer T.R."/>
            <person name="Caufield P.W."/>
            <person name="Cui Y."/>
            <person name="Zhang H."/>
            <person name="O'Toole P.W."/>
        </authorList>
    </citation>
    <scope>NUCLEOTIDE SEQUENCE [LARGE SCALE GENOMIC DNA]</scope>
    <source>
        <strain evidence="2 3">DSM 19971</strain>
    </source>
</reference>
<name>A0A0R1Q436_9LACO</name>
<dbReference type="PATRIC" id="fig|1423812.3.peg.720"/>
<accession>A0A0R1Q436</accession>
<organism evidence="2 3">
    <name type="scientific">Liquorilactobacillus uvarum DSM 19971</name>
    <dbReference type="NCBI Taxonomy" id="1423812"/>
    <lineage>
        <taxon>Bacteria</taxon>
        <taxon>Bacillati</taxon>
        <taxon>Bacillota</taxon>
        <taxon>Bacilli</taxon>
        <taxon>Lactobacillales</taxon>
        <taxon>Lactobacillaceae</taxon>
        <taxon>Liquorilactobacillus</taxon>
    </lineage>
</organism>